<comment type="caution">
    <text evidence="2">The sequence shown here is derived from an EMBL/GenBank/DDBJ whole genome shotgun (WGS) entry which is preliminary data.</text>
</comment>
<evidence type="ECO:0000256" key="1">
    <source>
        <dbReference type="SAM" id="MobiDB-lite"/>
    </source>
</evidence>
<sequence>MNLSVISAKHSGQHISSRQRGKETRGRRSTRCVGRSRVSGRLLPTGLILKDGGPSSGGGVGAPRFQRQTSRVIGRIEPCDRPDRAV</sequence>
<proteinExistence type="predicted"/>
<accession>A0A4Z2G5G4</accession>
<feature type="compositionally biased region" description="Basic and acidic residues" evidence="1">
    <location>
        <begin position="77"/>
        <end position="86"/>
    </location>
</feature>
<name>A0A4Z2G5G4_9TELE</name>
<organism evidence="2 3">
    <name type="scientific">Liparis tanakae</name>
    <name type="common">Tanaka's snailfish</name>
    <dbReference type="NCBI Taxonomy" id="230148"/>
    <lineage>
        <taxon>Eukaryota</taxon>
        <taxon>Metazoa</taxon>
        <taxon>Chordata</taxon>
        <taxon>Craniata</taxon>
        <taxon>Vertebrata</taxon>
        <taxon>Euteleostomi</taxon>
        <taxon>Actinopterygii</taxon>
        <taxon>Neopterygii</taxon>
        <taxon>Teleostei</taxon>
        <taxon>Neoteleostei</taxon>
        <taxon>Acanthomorphata</taxon>
        <taxon>Eupercaria</taxon>
        <taxon>Perciformes</taxon>
        <taxon>Cottioidei</taxon>
        <taxon>Cottales</taxon>
        <taxon>Liparidae</taxon>
        <taxon>Liparis</taxon>
    </lineage>
</organism>
<dbReference type="AlphaFoldDB" id="A0A4Z2G5G4"/>
<reference evidence="2 3" key="1">
    <citation type="submission" date="2019-03" db="EMBL/GenBank/DDBJ databases">
        <title>First draft genome of Liparis tanakae, snailfish: a comprehensive survey of snailfish specific genes.</title>
        <authorList>
            <person name="Kim W."/>
            <person name="Song I."/>
            <person name="Jeong J.-H."/>
            <person name="Kim D."/>
            <person name="Kim S."/>
            <person name="Ryu S."/>
            <person name="Song J.Y."/>
            <person name="Lee S.K."/>
        </authorList>
    </citation>
    <scope>NUCLEOTIDE SEQUENCE [LARGE SCALE GENOMIC DNA]</scope>
    <source>
        <tissue evidence="2">Muscle</tissue>
    </source>
</reference>
<feature type="region of interest" description="Disordered" evidence="1">
    <location>
        <begin position="1"/>
        <end position="86"/>
    </location>
</feature>
<keyword evidence="3" id="KW-1185">Reference proteome</keyword>
<dbReference type="Proteomes" id="UP000314294">
    <property type="component" value="Unassembled WGS sequence"/>
</dbReference>
<evidence type="ECO:0000313" key="3">
    <source>
        <dbReference type="Proteomes" id="UP000314294"/>
    </source>
</evidence>
<dbReference type="EMBL" id="SRLO01000699">
    <property type="protein sequence ID" value="TNN48370.1"/>
    <property type="molecule type" value="Genomic_DNA"/>
</dbReference>
<gene>
    <name evidence="2" type="ORF">EYF80_041408</name>
</gene>
<protein>
    <submittedName>
        <fullName evidence="2">Uncharacterized protein</fullName>
    </submittedName>
</protein>
<evidence type="ECO:0000313" key="2">
    <source>
        <dbReference type="EMBL" id="TNN48370.1"/>
    </source>
</evidence>